<organism evidence="9 10">
    <name type="scientific">Paenibacillus sambharensis</name>
    <dbReference type="NCBI Taxonomy" id="1803190"/>
    <lineage>
        <taxon>Bacteria</taxon>
        <taxon>Bacillati</taxon>
        <taxon>Bacillota</taxon>
        <taxon>Bacilli</taxon>
        <taxon>Bacillales</taxon>
        <taxon>Paenibacillaceae</taxon>
        <taxon>Paenibacillus</taxon>
    </lineage>
</organism>
<evidence type="ECO:0000256" key="5">
    <source>
        <dbReference type="ARBA" id="ARBA00022840"/>
    </source>
</evidence>
<feature type="domain" description="ABC transporter" evidence="8">
    <location>
        <begin position="27"/>
        <end position="268"/>
    </location>
</feature>
<protein>
    <submittedName>
        <fullName evidence="9">ABC transporter</fullName>
    </submittedName>
</protein>
<dbReference type="OrthoDB" id="9784332at2"/>
<evidence type="ECO:0000313" key="9">
    <source>
        <dbReference type="EMBL" id="PZD93399.1"/>
    </source>
</evidence>
<dbReference type="GO" id="GO:0043190">
    <property type="term" value="C:ATP-binding cassette (ABC) transporter complex"/>
    <property type="evidence" value="ECO:0007669"/>
    <property type="project" value="TreeGrafter"/>
</dbReference>
<dbReference type="GO" id="GO:0005524">
    <property type="term" value="F:ATP binding"/>
    <property type="evidence" value="ECO:0007669"/>
    <property type="project" value="UniProtKB-KW"/>
</dbReference>
<name>A0A2W1L3G9_9BACL</name>
<gene>
    <name evidence="9" type="ORF">DNH61_22470</name>
</gene>
<keyword evidence="7" id="KW-0472">Membrane</keyword>
<comment type="caution">
    <text evidence="9">The sequence shown here is derived from an EMBL/GenBank/DDBJ whole genome shotgun (WGS) entry which is preliminary data.</text>
</comment>
<dbReference type="Pfam" id="PF00005">
    <property type="entry name" value="ABC_tran"/>
    <property type="match status" value="1"/>
</dbReference>
<dbReference type="InterPro" id="IPR003593">
    <property type="entry name" value="AAA+_ATPase"/>
</dbReference>
<dbReference type="AlphaFoldDB" id="A0A2W1L3G9"/>
<keyword evidence="3" id="KW-1003">Cell membrane</keyword>
<keyword evidence="2" id="KW-0813">Transport</keyword>
<dbReference type="CDD" id="cd03225">
    <property type="entry name" value="ABC_cobalt_CbiO_domain1"/>
    <property type="match status" value="1"/>
</dbReference>
<dbReference type="InterPro" id="IPR050095">
    <property type="entry name" value="ECF_ABC_transporter_ATP-bd"/>
</dbReference>
<sequence>MDFITASRIREEGRWYFLTITTSTQALQLKDVSVYMTGQADDMADSEAEHVQLLSSITLEIEPGQWIQLVGPNGSGKSTLGMLLAGHADRIAQGNAAAEGMMNRGFAGNVPLPIVTQDPEASIVGQTPWEDLILLLEQQGMEPDAVFNAAEASLKRCRLWELRDRKVDTISGGQKQLLAAAGCLACGVPLLLFDEADTMLDASSRAAVHAAARELWQSGMTVLWISHRLDGLKHTDRIIGMDNGRIVYDGSVEAFYLPGPDEAVSPCAQLGYEPPYSVQTALELAGLGFQLTPLPLSPDMLEEAVKRLGG</sequence>
<dbReference type="SUPFAM" id="SSF52540">
    <property type="entry name" value="P-loop containing nucleoside triphosphate hydrolases"/>
    <property type="match status" value="1"/>
</dbReference>
<comment type="similarity">
    <text evidence="1">Belongs to the ABC transporter superfamily.</text>
</comment>
<keyword evidence="10" id="KW-1185">Reference proteome</keyword>
<dbReference type="SMART" id="SM00382">
    <property type="entry name" value="AAA"/>
    <property type="match status" value="1"/>
</dbReference>
<evidence type="ECO:0000256" key="3">
    <source>
        <dbReference type="ARBA" id="ARBA00022475"/>
    </source>
</evidence>
<dbReference type="InterPro" id="IPR015856">
    <property type="entry name" value="ABC_transpr_CbiO/EcfA_su"/>
</dbReference>
<keyword evidence="4" id="KW-0547">Nucleotide-binding</keyword>
<evidence type="ECO:0000259" key="8">
    <source>
        <dbReference type="PROSITE" id="PS50893"/>
    </source>
</evidence>
<evidence type="ECO:0000313" key="10">
    <source>
        <dbReference type="Proteomes" id="UP000249522"/>
    </source>
</evidence>
<keyword evidence="6" id="KW-1278">Translocase</keyword>
<dbReference type="InterPro" id="IPR003439">
    <property type="entry name" value="ABC_transporter-like_ATP-bd"/>
</dbReference>
<evidence type="ECO:0000256" key="6">
    <source>
        <dbReference type="ARBA" id="ARBA00022967"/>
    </source>
</evidence>
<dbReference type="Proteomes" id="UP000249522">
    <property type="component" value="Unassembled WGS sequence"/>
</dbReference>
<dbReference type="PROSITE" id="PS50893">
    <property type="entry name" value="ABC_TRANSPORTER_2"/>
    <property type="match status" value="1"/>
</dbReference>
<dbReference type="PANTHER" id="PTHR43553">
    <property type="entry name" value="HEAVY METAL TRANSPORTER"/>
    <property type="match status" value="1"/>
</dbReference>
<dbReference type="GO" id="GO:0042626">
    <property type="term" value="F:ATPase-coupled transmembrane transporter activity"/>
    <property type="evidence" value="ECO:0007669"/>
    <property type="project" value="TreeGrafter"/>
</dbReference>
<evidence type="ECO:0000256" key="4">
    <source>
        <dbReference type="ARBA" id="ARBA00022741"/>
    </source>
</evidence>
<evidence type="ECO:0000256" key="1">
    <source>
        <dbReference type="ARBA" id="ARBA00005417"/>
    </source>
</evidence>
<dbReference type="EMBL" id="QKRB01000057">
    <property type="protein sequence ID" value="PZD93399.1"/>
    <property type="molecule type" value="Genomic_DNA"/>
</dbReference>
<dbReference type="GO" id="GO:0016887">
    <property type="term" value="F:ATP hydrolysis activity"/>
    <property type="evidence" value="ECO:0007669"/>
    <property type="project" value="InterPro"/>
</dbReference>
<dbReference type="Gene3D" id="3.40.50.300">
    <property type="entry name" value="P-loop containing nucleotide triphosphate hydrolases"/>
    <property type="match status" value="1"/>
</dbReference>
<evidence type="ECO:0000256" key="2">
    <source>
        <dbReference type="ARBA" id="ARBA00022448"/>
    </source>
</evidence>
<reference evidence="9 10" key="1">
    <citation type="submission" date="2018-06" db="EMBL/GenBank/DDBJ databases">
        <title>Paenibacillus imtechensis sp. nov.</title>
        <authorList>
            <person name="Pinnaka A.K."/>
            <person name="Singh H."/>
            <person name="Kaur M."/>
        </authorList>
    </citation>
    <scope>NUCLEOTIDE SEQUENCE [LARGE SCALE GENOMIC DNA]</scope>
    <source>
        <strain evidence="9 10">SMB1</strain>
    </source>
</reference>
<keyword evidence="5" id="KW-0067">ATP-binding</keyword>
<proteinExistence type="inferred from homology"/>
<evidence type="ECO:0000256" key="7">
    <source>
        <dbReference type="ARBA" id="ARBA00023136"/>
    </source>
</evidence>
<dbReference type="PANTHER" id="PTHR43553:SF24">
    <property type="entry name" value="ENERGY-COUPLING FACTOR TRANSPORTER ATP-BINDING PROTEIN ECFA1"/>
    <property type="match status" value="1"/>
</dbReference>
<dbReference type="InterPro" id="IPR027417">
    <property type="entry name" value="P-loop_NTPase"/>
</dbReference>
<accession>A0A2W1L3G9</accession>